<sequence>MTHKSDETWAEIKTLPRTEMSPSDEITENTPEVGAEMGHSGLAMCMYLDCSYERSVEKEKASDNILK</sequence>
<evidence type="ECO:0000313" key="3">
    <source>
        <dbReference type="Proteomes" id="UP000256328"/>
    </source>
</evidence>
<reference evidence="2 3" key="1">
    <citation type="journal article" date="2018" name="IMA Fungus">
        <title>IMA Genome-F 9: Draft genome sequence of Annulohypoxylon stygium, Aspergillus mulundensis, Berkeleyomyces basicola (syn. Thielaviopsis basicola), Ceratocystis smalleyi, two Cercospora beticola strains, Coleophoma cylindrospora, Fusarium fracticaudum, Phialophora cf. hyalina, and Morchella septimelata.</title>
        <authorList>
            <person name="Wingfield B.D."/>
            <person name="Bills G.F."/>
            <person name="Dong Y."/>
            <person name="Huang W."/>
            <person name="Nel W.J."/>
            <person name="Swalarsk-Parry B.S."/>
            <person name="Vaghefi N."/>
            <person name="Wilken P.M."/>
            <person name="An Z."/>
            <person name="de Beer Z.W."/>
            <person name="De Vos L."/>
            <person name="Chen L."/>
            <person name="Duong T.A."/>
            <person name="Gao Y."/>
            <person name="Hammerbacher A."/>
            <person name="Kikkert J.R."/>
            <person name="Li Y."/>
            <person name="Li H."/>
            <person name="Li K."/>
            <person name="Li Q."/>
            <person name="Liu X."/>
            <person name="Ma X."/>
            <person name="Naidoo K."/>
            <person name="Pethybridge S.J."/>
            <person name="Sun J."/>
            <person name="Steenkamp E.T."/>
            <person name="van der Nest M.A."/>
            <person name="van Wyk S."/>
            <person name="Wingfield M.J."/>
            <person name="Xiong C."/>
            <person name="Yue Q."/>
            <person name="Zhang X."/>
        </authorList>
    </citation>
    <scope>NUCLEOTIDE SEQUENCE [LARGE SCALE GENOMIC DNA]</scope>
    <source>
        <strain evidence="2 3">BP5796</strain>
    </source>
</reference>
<protein>
    <submittedName>
        <fullName evidence="2">Uncharacterized protein</fullName>
    </submittedName>
</protein>
<comment type="caution">
    <text evidence="2">The sequence shown here is derived from an EMBL/GenBank/DDBJ whole genome shotgun (WGS) entry which is preliminary data.</text>
</comment>
<evidence type="ECO:0000256" key="1">
    <source>
        <dbReference type="SAM" id="MobiDB-lite"/>
    </source>
</evidence>
<name>A0A3D8T2D5_9HELO</name>
<evidence type="ECO:0000313" key="2">
    <source>
        <dbReference type="EMBL" id="RDW92591.1"/>
    </source>
</evidence>
<keyword evidence="3" id="KW-1185">Reference proteome</keyword>
<accession>A0A3D8T2D5</accession>
<organism evidence="2 3">
    <name type="scientific">Coleophoma crateriformis</name>
    <dbReference type="NCBI Taxonomy" id="565419"/>
    <lineage>
        <taxon>Eukaryota</taxon>
        <taxon>Fungi</taxon>
        <taxon>Dikarya</taxon>
        <taxon>Ascomycota</taxon>
        <taxon>Pezizomycotina</taxon>
        <taxon>Leotiomycetes</taxon>
        <taxon>Helotiales</taxon>
        <taxon>Dermateaceae</taxon>
        <taxon>Coleophoma</taxon>
    </lineage>
</organism>
<gene>
    <name evidence="2" type="ORF">BP5796_01985</name>
</gene>
<proteinExistence type="predicted"/>
<dbReference type="Proteomes" id="UP000256328">
    <property type="component" value="Unassembled WGS sequence"/>
</dbReference>
<dbReference type="AlphaFoldDB" id="A0A3D8T2D5"/>
<dbReference type="EMBL" id="PDLN01000002">
    <property type="protein sequence ID" value="RDW92591.1"/>
    <property type="molecule type" value="Genomic_DNA"/>
</dbReference>
<feature type="region of interest" description="Disordered" evidence="1">
    <location>
        <begin position="1"/>
        <end position="35"/>
    </location>
</feature>